<protein>
    <submittedName>
        <fullName evidence="1">Uncharacterized protein</fullName>
    </submittedName>
</protein>
<accession>A0ABN2N0D5</accession>
<proteinExistence type="predicted"/>
<name>A0ABN2N0D5_9MICO</name>
<evidence type="ECO:0000313" key="2">
    <source>
        <dbReference type="Proteomes" id="UP001501746"/>
    </source>
</evidence>
<dbReference type="Proteomes" id="UP001501746">
    <property type="component" value="Unassembled WGS sequence"/>
</dbReference>
<keyword evidence="2" id="KW-1185">Reference proteome</keyword>
<reference evidence="1 2" key="1">
    <citation type="journal article" date="2019" name="Int. J. Syst. Evol. Microbiol.">
        <title>The Global Catalogue of Microorganisms (GCM) 10K type strain sequencing project: providing services to taxonomists for standard genome sequencing and annotation.</title>
        <authorList>
            <consortium name="The Broad Institute Genomics Platform"/>
            <consortium name="The Broad Institute Genome Sequencing Center for Infectious Disease"/>
            <person name="Wu L."/>
            <person name="Ma J."/>
        </authorList>
    </citation>
    <scope>NUCLEOTIDE SEQUENCE [LARGE SCALE GENOMIC DNA]</scope>
    <source>
        <strain evidence="1 2">JCM 14323</strain>
    </source>
</reference>
<dbReference type="RefSeq" id="WP_157428428.1">
    <property type="nucleotide sequence ID" value="NZ_BAAANK010000012.1"/>
</dbReference>
<comment type="caution">
    <text evidence="1">The sequence shown here is derived from an EMBL/GenBank/DDBJ whole genome shotgun (WGS) entry which is preliminary data.</text>
</comment>
<dbReference type="EMBL" id="BAAANK010000012">
    <property type="protein sequence ID" value="GAA1845729.1"/>
    <property type="molecule type" value="Genomic_DNA"/>
</dbReference>
<organism evidence="1 2">
    <name type="scientific">Agromyces salentinus</name>
    <dbReference type="NCBI Taxonomy" id="269421"/>
    <lineage>
        <taxon>Bacteria</taxon>
        <taxon>Bacillati</taxon>
        <taxon>Actinomycetota</taxon>
        <taxon>Actinomycetes</taxon>
        <taxon>Micrococcales</taxon>
        <taxon>Microbacteriaceae</taxon>
        <taxon>Agromyces</taxon>
    </lineage>
</organism>
<evidence type="ECO:0000313" key="1">
    <source>
        <dbReference type="EMBL" id="GAA1845729.1"/>
    </source>
</evidence>
<sequence>MSAAMEVPLLSDLDGLAVEVGPPESLGLASVTCWADDGSVVTLRWDEIAKSVHVRWTESGEDRLIVEREAVTKVSVRENSGRVEFWVWSDGGSLGGQLVVRVGERVHVSDALLRR</sequence>
<gene>
    <name evidence="1" type="ORF">GCM10009750_35020</name>
</gene>